<keyword evidence="3" id="KW-1185">Reference proteome</keyword>
<feature type="transmembrane region" description="Helical" evidence="1">
    <location>
        <begin position="70"/>
        <end position="91"/>
    </location>
</feature>
<dbReference type="Proteomes" id="UP000545493">
    <property type="component" value="Unassembled WGS sequence"/>
</dbReference>
<proteinExistence type="predicted"/>
<sequence length="306" mass="33033">MTRPHPPHPATPVRMATFPDGPDSVLLSPDIPARRWRGERIRAGLRPRLVLTGLAGAVLAVLAASSGSGFPAVLALSAGVLAVAASVLAGWRSALRLLTDHRHGPGTWCRLDRVRGEFFLRSRDFVDLGAAGTVARILITGVDELHRSPARAWIEPSLCGQAHRMVWQALCCLDRTRAARSLAGELSAAPDSDVGELAAAAHQAVSVIDDALDEVARHLRACLILTRAWEAKLRHRDLAARAGHTLALLPDHDHLRRLSETAEALPRTMFAYITAARDVTGAGAFPWEKPPSTWSRHRVRSGQGLS</sequence>
<organism evidence="2 3">
    <name type="scientific">Saccharomonospora amisosensis</name>
    <dbReference type="NCBI Taxonomy" id="1128677"/>
    <lineage>
        <taxon>Bacteria</taxon>
        <taxon>Bacillati</taxon>
        <taxon>Actinomycetota</taxon>
        <taxon>Actinomycetes</taxon>
        <taxon>Pseudonocardiales</taxon>
        <taxon>Pseudonocardiaceae</taxon>
        <taxon>Saccharomonospora</taxon>
    </lineage>
</organism>
<keyword evidence="1" id="KW-0472">Membrane</keyword>
<evidence type="ECO:0000256" key="1">
    <source>
        <dbReference type="SAM" id="Phobius"/>
    </source>
</evidence>
<gene>
    <name evidence="2" type="ORF">FHU38_000135</name>
</gene>
<feature type="transmembrane region" description="Helical" evidence="1">
    <location>
        <begin position="45"/>
        <end position="64"/>
    </location>
</feature>
<reference evidence="2 3" key="1">
    <citation type="submission" date="2020-03" db="EMBL/GenBank/DDBJ databases">
        <title>Sequencing the genomes of 1000 actinobacteria strains.</title>
        <authorList>
            <person name="Klenk H.-P."/>
        </authorList>
    </citation>
    <scope>NUCLEOTIDE SEQUENCE [LARGE SCALE GENOMIC DNA]</scope>
    <source>
        <strain evidence="2 3">DSM 45685</strain>
    </source>
</reference>
<accession>A0A7X5ZNT2</accession>
<evidence type="ECO:0000313" key="2">
    <source>
        <dbReference type="EMBL" id="NIJ09791.1"/>
    </source>
</evidence>
<comment type="caution">
    <text evidence="2">The sequence shown here is derived from an EMBL/GenBank/DDBJ whole genome shotgun (WGS) entry which is preliminary data.</text>
</comment>
<protein>
    <submittedName>
        <fullName evidence="2">Uncharacterized protein</fullName>
    </submittedName>
</protein>
<dbReference type="AlphaFoldDB" id="A0A7X5ZNT2"/>
<name>A0A7X5ZNT2_9PSEU</name>
<keyword evidence="1" id="KW-0812">Transmembrane</keyword>
<dbReference type="EMBL" id="JAAOYM010000001">
    <property type="protein sequence ID" value="NIJ09791.1"/>
    <property type="molecule type" value="Genomic_DNA"/>
</dbReference>
<keyword evidence="1" id="KW-1133">Transmembrane helix</keyword>
<evidence type="ECO:0000313" key="3">
    <source>
        <dbReference type="Proteomes" id="UP000545493"/>
    </source>
</evidence>
<dbReference type="RefSeq" id="WP_167165568.1">
    <property type="nucleotide sequence ID" value="NZ_JAAOYM010000001.1"/>
</dbReference>